<gene>
    <name evidence="7" type="ORF">PRUPE_8G208400</name>
</gene>
<protein>
    <recommendedName>
        <fullName evidence="6">S-protein homolog</fullName>
    </recommendedName>
</protein>
<dbReference type="AlphaFoldDB" id="A0A251N105"/>
<proteinExistence type="inferred from homology"/>
<dbReference type="SMR" id="A0A251N105"/>
<evidence type="ECO:0000313" key="8">
    <source>
        <dbReference type="Proteomes" id="UP000006882"/>
    </source>
</evidence>
<dbReference type="EMBL" id="CM007658">
    <property type="protein sequence ID" value="ONH93017.1"/>
    <property type="molecule type" value="Genomic_DNA"/>
</dbReference>
<dbReference type="Pfam" id="PF05938">
    <property type="entry name" value="Self-incomp_S1"/>
    <property type="match status" value="1"/>
</dbReference>
<dbReference type="InterPro" id="IPR010264">
    <property type="entry name" value="Self-incomp_S1"/>
</dbReference>
<evidence type="ECO:0000313" key="7">
    <source>
        <dbReference type="EMBL" id="ONH93017.1"/>
    </source>
</evidence>
<dbReference type="Gramene" id="ONH93017">
    <property type="protein sequence ID" value="ONH93017"/>
    <property type="gene ID" value="PRUPE_8G208400"/>
</dbReference>
<comment type="similarity">
    <text evidence="2 6">Belongs to the plant self-incompatibility (S1) protein family.</text>
</comment>
<evidence type="ECO:0000256" key="6">
    <source>
        <dbReference type="RuleBase" id="RU367044"/>
    </source>
</evidence>
<keyword evidence="8" id="KW-1185">Reference proteome</keyword>
<dbReference type="PANTHER" id="PTHR31232:SF156">
    <property type="entry name" value="PLANT SELF-INCOMPATIBILITY PROTEIN S1 FAMILY-RELATED"/>
    <property type="match status" value="1"/>
</dbReference>
<keyword evidence="4 6" id="KW-0964">Secreted</keyword>
<evidence type="ECO:0000256" key="1">
    <source>
        <dbReference type="ARBA" id="ARBA00004613"/>
    </source>
</evidence>
<comment type="subcellular location">
    <subcellularLocation>
        <location evidence="1 6">Secreted</location>
    </subcellularLocation>
</comment>
<dbReference type="OrthoDB" id="1141026at2759"/>
<name>A0A251N105_PRUPE</name>
<evidence type="ECO:0000256" key="3">
    <source>
        <dbReference type="ARBA" id="ARBA00022471"/>
    </source>
</evidence>
<feature type="chain" id="PRO_5025077953" description="S-protein homolog" evidence="6">
    <location>
        <begin position="28"/>
        <end position="162"/>
    </location>
</feature>
<feature type="signal peptide" evidence="6">
    <location>
        <begin position="1"/>
        <end position="27"/>
    </location>
</feature>
<organism evidence="7 8">
    <name type="scientific">Prunus persica</name>
    <name type="common">Peach</name>
    <name type="synonym">Amygdalus persica</name>
    <dbReference type="NCBI Taxonomy" id="3760"/>
    <lineage>
        <taxon>Eukaryota</taxon>
        <taxon>Viridiplantae</taxon>
        <taxon>Streptophyta</taxon>
        <taxon>Embryophyta</taxon>
        <taxon>Tracheophyta</taxon>
        <taxon>Spermatophyta</taxon>
        <taxon>Magnoliopsida</taxon>
        <taxon>eudicotyledons</taxon>
        <taxon>Gunneridae</taxon>
        <taxon>Pentapetalae</taxon>
        <taxon>rosids</taxon>
        <taxon>fabids</taxon>
        <taxon>Rosales</taxon>
        <taxon>Rosaceae</taxon>
        <taxon>Amygdaloideae</taxon>
        <taxon>Amygdaleae</taxon>
        <taxon>Prunus</taxon>
    </lineage>
</organism>
<dbReference type="GO" id="GO:0060320">
    <property type="term" value="P:rejection of self pollen"/>
    <property type="evidence" value="ECO:0007669"/>
    <property type="project" value="UniProtKB-KW"/>
</dbReference>
<dbReference type="PANTHER" id="PTHR31232">
    <property type="match status" value="1"/>
</dbReference>
<dbReference type="GO" id="GO:0005576">
    <property type="term" value="C:extracellular region"/>
    <property type="evidence" value="ECO:0007669"/>
    <property type="project" value="UniProtKB-SubCell"/>
</dbReference>
<evidence type="ECO:0000256" key="2">
    <source>
        <dbReference type="ARBA" id="ARBA00005581"/>
    </source>
</evidence>
<accession>A0A251N105</accession>
<evidence type="ECO:0000256" key="4">
    <source>
        <dbReference type="ARBA" id="ARBA00022525"/>
    </source>
</evidence>
<keyword evidence="3 6" id="KW-0713">Self-incompatibility</keyword>
<dbReference type="Proteomes" id="UP000006882">
    <property type="component" value="Chromosome G8"/>
</dbReference>
<keyword evidence="5 6" id="KW-0732">Signal</keyword>
<reference evidence="7 8" key="1">
    <citation type="journal article" date="2013" name="Nat. Genet.">
        <title>The high-quality draft genome of peach (Prunus persica) identifies unique patterns of genetic diversity, domestication and genome evolution.</title>
        <authorList>
            <consortium name="International Peach Genome Initiative"/>
            <person name="Verde I."/>
            <person name="Abbott A.G."/>
            <person name="Scalabrin S."/>
            <person name="Jung S."/>
            <person name="Shu S."/>
            <person name="Marroni F."/>
            <person name="Zhebentyayeva T."/>
            <person name="Dettori M.T."/>
            <person name="Grimwood J."/>
            <person name="Cattonaro F."/>
            <person name="Zuccolo A."/>
            <person name="Rossini L."/>
            <person name="Jenkins J."/>
            <person name="Vendramin E."/>
            <person name="Meisel L.A."/>
            <person name="Decroocq V."/>
            <person name="Sosinski B."/>
            <person name="Prochnik S."/>
            <person name="Mitros T."/>
            <person name="Policriti A."/>
            <person name="Cipriani G."/>
            <person name="Dondini L."/>
            <person name="Ficklin S."/>
            <person name="Goodstein D.M."/>
            <person name="Xuan P."/>
            <person name="Del Fabbro C."/>
            <person name="Aramini V."/>
            <person name="Copetti D."/>
            <person name="Gonzalez S."/>
            <person name="Horner D.S."/>
            <person name="Falchi R."/>
            <person name="Lucas S."/>
            <person name="Mica E."/>
            <person name="Maldonado J."/>
            <person name="Lazzari B."/>
            <person name="Bielenberg D."/>
            <person name="Pirona R."/>
            <person name="Miculan M."/>
            <person name="Barakat A."/>
            <person name="Testolin R."/>
            <person name="Stella A."/>
            <person name="Tartarini S."/>
            <person name="Tonutti P."/>
            <person name="Arus P."/>
            <person name="Orellana A."/>
            <person name="Wells C."/>
            <person name="Main D."/>
            <person name="Vizzotto G."/>
            <person name="Silva H."/>
            <person name="Salamini F."/>
            <person name="Schmutz J."/>
            <person name="Morgante M."/>
            <person name="Rokhsar D.S."/>
        </authorList>
    </citation>
    <scope>NUCLEOTIDE SEQUENCE [LARGE SCALE GENOMIC DNA]</scope>
    <source>
        <strain evidence="8">cv. Nemared</strain>
    </source>
</reference>
<evidence type="ECO:0000256" key="5">
    <source>
        <dbReference type="ARBA" id="ARBA00022729"/>
    </source>
</evidence>
<sequence length="162" mass="18954">MTIFPFSFKPNYVVFFVFAAIFLAALALPYHANSANQTNLGYPINKWVVHVVNQMGASKTLVAHCKSKDDDLGIRDVLPGNEFNWGFKENFGGTTLFWCNIHNNHQHANFQVFWHEDESKSSWLHYRCNWKECFWVAKDDGIYIRNTPEGRDELQHQWEPGW</sequence>